<feature type="transmembrane region" description="Helical" evidence="8">
    <location>
        <begin position="12"/>
        <end position="36"/>
    </location>
</feature>
<dbReference type="AlphaFoldDB" id="A0A1I2VYE2"/>
<name>A0A1I2VYE2_9BACT</name>
<sequence length="292" mass="30723">MGSGCRAVSCAAFLYFILSVEEIIYLCLFAFMAGFIDSVVGGGGLIQVPALLVFLPGVPLPTVFGTGKFAGIAGTTAAMVKYVRSVQINYLAILPAAAAAFVCSFLGARALSHLDASLLKPLILVLLVLVAVYTFIKKDFGSLHAPKLTESKERLYGLLVGAAIGFYDGFFGPGTGSFLIFIFIGLFGFNFLAASAAAKVVNVATNLSALLYFAWNGHVLYEVAVPMAVCSIIGSQLGTRTALKRGVGFVRVLFLVVVTGIILKFAYDTYGSGGSDFAGLASTVQQWFGRKG</sequence>
<keyword evidence="10" id="KW-1185">Reference proteome</keyword>
<reference evidence="10" key="1">
    <citation type="submission" date="2016-10" db="EMBL/GenBank/DDBJ databases">
        <authorList>
            <person name="Varghese N."/>
            <person name="Submissions S."/>
        </authorList>
    </citation>
    <scope>NUCLEOTIDE SEQUENCE [LARGE SCALE GENOMIC DNA]</scope>
    <source>
        <strain evidence="10">LP51</strain>
    </source>
</reference>
<dbReference type="EMBL" id="FOOT01000004">
    <property type="protein sequence ID" value="SFG93357.1"/>
    <property type="molecule type" value="Genomic_DNA"/>
</dbReference>
<keyword evidence="3" id="KW-0813">Transport</keyword>
<protein>
    <recommendedName>
        <fullName evidence="8">Probable membrane transporter protein</fullName>
    </recommendedName>
</protein>
<keyword evidence="5 8" id="KW-0812">Transmembrane</keyword>
<evidence type="ECO:0000256" key="7">
    <source>
        <dbReference type="ARBA" id="ARBA00023136"/>
    </source>
</evidence>
<feature type="transmembrane region" description="Helical" evidence="8">
    <location>
        <begin position="178"/>
        <end position="198"/>
    </location>
</feature>
<organism evidence="9 10">
    <name type="scientific">Pontibacter chinhatensis</name>
    <dbReference type="NCBI Taxonomy" id="1436961"/>
    <lineage>
        <taxon>Bacteria</taxon>
        <taxon>Pseudomonadati</taxon>
        <taxon>Bacteroidota</taxon>
        <taxon>Cytophagia</taxon>
        <taxon>Cytophagales</taxon>
        <taxon>Hymenobacteraceae</taxon>
        <taxon>Pontibacter</taxon>
    </lineage>
</organism>
<dbReference type="PANTHER" id="PTHR30269">
    <property type="entry name" value="TRANSMEMBRANE PROTEIN YFCA"/>
    <property type="match status" value="1"/>
</dbReference>
<proteinExistence type="inferred from homology"/>
<feature type="transmembrane region" description="Helical" evidence="8">
    <location>
        <begin position="246"/>
        <end position="267"/>
    </location>
</feature>
<evidence type="ECO:0000256" key="3">
    <source>
        <dbReference type="ARBA" id="ARBA00022448"/>
    </source>
</evidence>
<feature type="transmembrane region" description="Helical" evidence="8">
    <location>
        <begin position="210"/>
        <end position="234"/>
    </location>
</feature>
<dbReference type="InterPro" id="IPR052017">
    <property type="entry name" value="TSUP"/>
</dbReference>
<dbReference type="PANTHER" id="PTHR30269:SF0">
    <property type="entry name" value="MEMBRANE TRANSPORTER PROTEIN YFCA-RELATED"/>
    <property type="match status" value="1"/>
</dbReference>
<keyword evidence="7 8" id="KW-0472">Membrane</keyword>
<accession>A0A1I2VYE2</accession>
<comment type="similarity">
    <text evidence="2 8">Belongs to the 4-toluene sulfonate uptake permease (TSUP) (TC 2.A.102) family.</text>
</comment>
<feature type="transmembrane region" description="Helical" evidence="8">
    <location>
        <begin position="48"/>
        <end position="67"/>
    </location>
</feature>
<dbReference type="GO" id="GO:0005886">
    <property type="term" value="C:plasma membrane"/>
    <property type="evidence" value="ECO:0007669"/>
    <property type="project" value="UniProtKB-SubCell"/>
</dbReference>
<comment type="subcellular location">
    <subcellularLocation>
        <location evidence="1 8">Cell membrane</location>
        <topology evidence="1 8">Multi-pass membrane protein</topology>
    </subcellularLocation>
</comment>
<dbReference type="STRING" id="1436961.SAMN05421739_104398"/>
<keyword evidence="6 8" id="KW-1133">Transmembrane helix</keyword>
<evidence type="ECO:0000256" key="8">
    <source>
        <dbReference type="RuleBase" id="RU363041"/>
    </source>
</evidence>
<keyword evidence="4 8" id="KW-1003">Cell membrane</keyword>
<dbReference type="InterPro" id="IPR002781">
    <property type="entry name" value="TM_pro_TauE-like"/>
</dbReference>
<dbReference type="Pfam" id="PF01925">
    <property type="entry name" value="TauE"/>
    <property type="match status" value="1"/>
</dbReference>
<feature type="transmembrane region" description="Helical" evidence="8">
    <location>
        <begin position="88"/>
        <end position="112"/>
    </location>
</feature>
<evidence type="ECO:0000256" key="6">
    <source>
        <dbReference type="ARBA" id="ARBA00022989"/>
    </source>
</evidence>
<gene>
    <name evidence="9" type="ORF">SAMN05421739_104398</name>
</gene>
<evidence type="ECO:0000256" key="4">
    <source>
        <dbReference type="ARBA" id="ARBA00022475"/>
    </source>
</evidence>
<dbReference type="Proteomes" id="UP000198724">
    <property type="component" value="Unassembled WGS sequence"/>
</dbReference>
<evidence type="ECO:0000256" key="5">
    <source>
        <dbReference type="ARBA" id="ARBA00022692"/>
    </source>
</evidence>
<evidence type="ECO:0000256" key="1">
    <source>
        <dbReference type="ARBA" id="ARBA00004651"/>
    </source>
</evidence>
<evidence type="ECO:0000313" key="9">
    <source>
        <dbReference type="EMBL" id="SFG93357.1"/>
    </source>
</evidence>
<feature type="transmembrane region" description="Helical" evidence="8">
    <location>
        <begin position="118"/>
        <end position="135"/>
    </location>
</feature>
<evidence type="ECO:0000313" key="10">
    <source>
        <dbReference type="Proteomes" id="UP000198724"/>
    </source>
</evidence>
<evidence type="ECO:0000256" key="2">
    <source>
        <dbReference type="ARBA" id="ARBA00009142"/>
    </source>
</evidence>